<dbReference type="RefSeq" id="WP_049991168.1">
    <property type="nucleotide sequence ID" value="NZ_FOIS01000003.1"/>
</dbReference>
<dbReference type="InterPro" id="IPR013656">
    <property type="entry name" value="PAS_4"/>
</dbReference>
<evidence type="ECO:0000256" key="11">
    <source>
        <dbReference type="ARBA" id="ARBA00023136"/>
    </source>
</evidence>
<keyword evidence="6" id="KW-0547">Nucleotide-binding</keyword>
<evidence type="ECO:0000256" key="10">
    <source>
        <dbReference type="ARBA" id="ARBA00023012"/>
    </source>
</evidence>
<dbReference type="Gene3D" id="3.30.450.20">
    <property type="entry name" value="PAS domain"/>
    <property type="match status" value="1"/>
</dbReference>
<dbReference type="PANTHER" id="PTHR42878">
    <property type="entry name" value="TWO-COMPONENT HISTIDINE KINASE"/>
    <property type="match status" value="1"/>
</dbReference>
<dbReference type="GO" id="GO:0004673">
    <property type="term" value="F:protein histidine kinase activity"/>
    <property type="evidence" value="ECO:0007669"/>
    <property type="project" value="UniProtKB-EC"/>
</dbReference>
<dbReference type="SMART" id="SM00387">
    <property type="entry name" value="HATPase_c"/>
    <property type="match status" value="1"/>
</dbReference>
<keyword evidence="10" id="KW-0902">Two-component regulatory system</keyword>
<comment type="catalytic activity">
    <reaction evidence="1">
        <text>ATP + protein L-histidine = ADP + protein N-phospho-L-histidine.</text>
        <dbReference type="EC" id="2.7.13.3"/>
    </reaction>
</comment>
<dbReference type="PANTHER" id="PTHR42878:SF7">
    <property type="entry name" value="SENSOR HISTIDINE KINASE GLRK"/>
    <property type="match status" value="1"/>
</dbReference>
<feature type="transmembrane region" description="Helical" evidence="13">
    <location>
        <begin position="12"/>
        <end position="33"/>
    </location>
</feature>
<dbReference type="SUPFAM" id="SSF55874">
    <property type="entry name" value="ATPase domain of HSP90 chaperone/DNA topoisomerase II/histidine kinase"/>
    <property type="match status" value="1"/>
</dbReference>
<keyword evidence="9 13" id="KW-1133">Transmembrane helix</keyword>
<evidence type="ECO:0000256" key="12">
    <source>
        <dbReference type="SAM" id="MobiDB-lite"/>
    </source>
</evidence>
<feature type="transmembrane region" description="Helical" evidence="13">
    <location>
        <begin position="121"/>
        <end position="141"/>
    </location>
</feature>
<dbReference type="OrthoDB" id="237703at2157"/>
<dbReference type="PROSITE" id="PS50109">
    <property type="entry name" value="HIS_KIN"/>
    <property type="match status" value="1"/>
</dbReference>
<dbReference type="InterPro" id="IPR035965">
    <property type="entry name" value="PAS-like_dom_sf"/>
</dbReference>
<comment type="subcellular location">
    <subcellularLocation>
        <location evidence="2">Membrane</location>
        <topology evidence="2">Multi-pass membrane protein</topology>
    </subcellularLocation>
</comment>
<dbReference type="SUPFAM" id="SSF55785">
    <property type="entry name" value="PYP-like sensor domain (PAS domain)"/>
    <property type="match status" value="1"/>
</dbReference>
<keyword evidence="4" id="KW-0808">Transferase</keyword>
<feature type="region of interest" description="Disordered" evidence="12">
    <location>
        <begin position="479"/>
        <end position="502"/>
    </location>
</feature>
<dbReference type="GO" id="GO:0030295">
    <property type="term" value="F:protein kinase activator activity"/>
    <property type="evidence" value="ECO:0007669"/>
    <property type="project" value="TreeGrafter"/>
</dbReference>
<accession>A0A1I0PFN3</accession>
<dbReference type="STRING" id="1202768.SAMN05216285_2522"/>
<dbReference type="InterPro" id="IPR036890">
    <property type="entry name" value="HATPase_C_sf"/>
</dbReference>
<dbReference type="CDD" id="cd00075">
    <property type="entry name" value="HATPase"/>
    <property type="match status" value="1"/>
</dbReference>
<dbReference type="GO" id="GO:0007234">
    <property type="term" value="P:osmosensory signaling via phosphorelay pathway"/>
    <property type="evidence" value="ECO:0007669"/>
    <property type="project" value="TreeGrafter"/>
</dbReference>
<dbReference type="EC" id="2.7.13.3" evidence="3"/>
<dbReference type="EMBL" id="FOIS01000003">
    <property type="protein sequence ID" value="SEW13233.1"/>
    <property type="molecule type" value="Genomic_DNA"/>
</dbReference>
<evidence type="ECO:0000259" key="14">
    <source>
        <dbReference type="PROSITE" id="PS50109"/>
    </source>
</evidence>
<dbReference type="eggNOG" id="arCOG06192">
    <property type="taxonomic scope" value="Archaea"/>
</dbReference>
<organism evidence="15 16">
    <name type="scientific">Natrinema salifodinae</name>
    <dbReference type="NCBI Taxonomy" id="1202768"/>
    <lineage>
        <taxon>Archaea</taxon>
        <taxon>Methanobacteriati</taxon>
        <taxon>Methanobacteriota</taxon>
        <taxon>Stenosarchaea group</taxon>
        <taxon>Halobacteria</taxon>
        <taxon>Halobacteriales</taxon>
        <taxon>Natrialbaceae</taxon>
        <taxon>Natrinema</taxon>
    </lineage>
</organism>
<keyword evidence="5 13" id="KW-0812">Transmembrane</keyword>
<evidence type="ECO:0000256" key="4">
    <source>
        <dbReference type="ARBA" id="ARBA00022679"/>
    </source>
</evidence>
<evidence type="ECO:0000256" key="13">
    <source>
        <dbReference type="SAM" id="Phobius"/>
    </source>
</evidence>
<dbReference type="InterPro" id="IPR050351">
    <property type="entry name" value="BphY/WalK/GraS-like"/>
</dbReference>
<reference evidence="16" key="1">
    <citation type="submission" date="2016-10" db="EMBL/GenBank/DDBJ databases">
        <authorList>
            <person name="Varghese N."/>
        </authorList>
    </citation>
    <scope>NUCLEOTIDE SEQUENCE [LARGE SCALE GENOMIC DNA]</scope>
    <source>
        <strain evidence="16">CGMCC 1.12284</strain>
    </source>
</reference>
<feature type="domain" description="Histidine kinase" evidence="14">
    <location>
        <begin position="272"/>
        <end position="482"/>
    </location>
</feature>
<keyword evidence="7" id="KW-0418">Kinase</keyword>
<evidence type="ECO:0000313" key="15">
    <source>
        <dbReference type="EMBL" id="SEW13233.1"/>
    </source>
</evidence>
<protein>
    <recommendedName>
        <fullName evidence="3">histidine kinase</fullName>
        <ecNumber evidence="3">2.7.13.3</ecNumber>
    </recommendedName>
</protein>
<keyword evidence="8" id="KW-0067">ATP-binding</keyword>
<keyword evidence="16" id="KW-1185">Reference proteome</keyword>
<evidence type="ECO:0000256" key="5">
    <source>
        <dbReference type="ARBA" id="ARBA00022692"/>
    </source>
</evidence>
<gene>
    <name evidence="15" type="ORF">SAMN05216285_2522</name>
</gene>
<evidence type="ECO:0000256" key="9">
    <source>
        <dbReference type="ARBA" id="ARBA00022989"/>
    </source>
</evidence>
<dbReference type="SMART" id="SM00091">
    <property type="entry name" value="PAS"/>
    <property type="match status" value="1"/>
</dbReference>
<dbReference type="Proteomes" id="UP000183275">
    <property type="component" value="Unassembled WGS sequence"/>
</dbReference>
<keyword evidence="11 13" id="KW-0472">Membrane</keyword>
<evidence type="ECO:0000256" key="8">
    <source>
        <dbReference type="ARBA" id="ARBA00022840"/>
    </source>
</evidence>
<dbReference type="AlphaFoldDB" id="A0A1I0PFN3"/>
<feature type="transmembrane region" description="Helical" evidence="13">
    <location>
        <begin position="39"/>
        <end position="62"/>
    </location>
</feature>
<evidence type="ECO:0000256" key="7">
    <source>
        <dbReference type="ARBA" id="ARBA00022777"/>
    </source>
</evidence>
<proteinExistence type="predicted"/>
<dbReference type="InterPro" id="IPR005467">
    <property type="entry name" value="His_kinase_dom"/>
</dbReference>
<dbReference type="Gene3D" id="3.30.565.10">
    <property type="entry name" value="Histidine kinase-like ATPase, C-terminal domain"/>
    <property type="match status" value="1"/>
</dbReference>
<dbReference type="Pfam" id="PF08448">
    <property type="entry name" value="PAS_4"/>
    <property type="match status" value="1"/>
</dbReference>
<dbReference type="eggNOG" id="arCOG02364">
    <property type="taxonomic scope" value="Archaea"/>
</dbReference>
<evidence type="ECO:0000256" key="6">
    <source>
        <dbReference type="ARBA" id="ARBA00022741"/>
    </source>
</evidence>
<feature type="compositionally biased region" description="Polar residues" evidence="12">
    <location>
        <begin position="487"/>
        <end position="502"/>
    </location>
</feature>
<dbReference type="InterPro" id="IPR000014">
    <property type="entry name" value="PAS"/>
</dbReference>
<dbReference type="GO" id="GO:0000156">
    <property type="term" value="F:phosphorelay response regulator activity"/>
    <property type="evidence" value="ECO:0007669"/>
    <property type="project" value="TreeGrafter"/>
</dbReference>
<sequence>MATFTRRAVDCVRPFAVALLGLGVLAIVAAYVVTFGGPYPRLVLGLILPTAVGLGFVRYGLWIRDRAVGDGTGAGAGADPDRATVVTLCSCACGVLLTLVCLGSLALLSPRIGGSSDLAKPVLNSLSTGLGLGAIIGHAFVELSRHRRENDRLLRAVDASMDGIAVVVDGDHHHVNDAYASLYGLRDGDALEGRPWTERYTKDSRQRIDREVRPAVAERNFWRGRLTGTRPDGTTFPQDVTVSGLENGSVIVARDVTEQRDREQRIQVLNRVLRHNLRNAFTVIRGHANLIGERDPELERRHVRPIQAEIDDLLATADKARSAERTLDRHGQAGTVAVTEAVQTVAERARAAHPDARIVSRIETPDGTTPTINDAVVDALNELVDNAVQHNATDAPTVEITARAVETDGRSRIEFTVADDGPGIPPTERRAVLEGRETALDHGSGLGLWLVNWIVRTTGGNLSFADAPGDGTTVRLSFPDATGAGSGTRSEAVTDAPSNATQ</sequence>
<dbReference type="CDD" id="cd00130">
    <property type="entry name" value="PAS"/>
    <property type="match status" value="1"/>
</dbReference>
<evidence type="ECO:0000256" key="2">
    <source>
        <dbReference type="ARBA" id="ARBA00004141"/>
    </source>
</evidence>
<dbReference type="Pfam" id="PF02518">
    <property type="entry name" value="HATPase_c"/>
    <property type="match status" value="1"/>
</dbReference>
<dbReference type="InterPro" id="IPR003594">
    <property type="entry name" value="HATPase_dom"/>
</dbReference>
<feature type="transmembrane region" description="Helical" evidence="13">
    <location>
        <begin position="83"/>
        <end position="109"/>
    </location>
</feature>
<dbReference type="NCBIfam" id="TIGR00229">
    <property type="entry name" value="sensory_box"/>
    <property type="match status" value="1"/>
</dbReference>
<evidence type="ECO:0000256" key="3">
    <source>
        <dbReference type="ARBA" id="ARBA00012438"/>
    </source>
</evidence>
<dbReference type="GO" id="GO:0005524">
    <property type="term" value="F:ATP binding"/>
    <property type="evidence" value="ECO:0007669"/>
    <property type="project" value="UniProtKB-KW"/>
</dbReference>
<evidence type="ECO:0000256" key="1">
    <source>
        <dbReference type="ARBA" id="ARBA00000085"/>
    </source>
</evidence>
<evidence type="ECO:0000313" key="16">
    <source>
        <dbReference type="Proteomes" id="UP000183275"/>
    </source>
</evidence>
<dbReference type="GO" id="GO:0016020">
    <property type="term" value="C:membrane"/>
    <property type="evidence" value="ECO:0007669"/>
    <property type="project" value="UniProtKB-SubCell"/>
</dbReference>
<name>A0A1I0PFN3_9EURY</name>